<dbReference type="InterPro" id="IPR041577">
    <property type="entry name" value="RT_RNaseH_2"/>
</dbReference>
<keyword evidence="1" id="KW-0645">Protease</keyword>
<dbReference type="Pfam" id="PF00098">
    <property type="entry name" value="zf-CCHC"/>
    <property type="match status" value="1"/>
</dbReference>
<keyword evidence="10" id="KW-0511">Multifunctional enzyme</keyword>
<keyword evidence="11" id="KW-0862">Zinc</keyword>
<evidence type="ECO:0000256" key="6">
    <source>
        <dbReference type="ARBA" id="ARBA00022759"/>
    </source>
</evidence>
<feature type="compositionally biased region" description="Polar residues" evidence="12">
    <location>
        <begin position="386"/>
        <end position="396"/>
    </location>
</feature>
<dbReference type="Pfam" id="PF00078">
    <property type="entry name" value="RVT_1"/>
    <property type="match status" value="1"/>
</dbReference>
<dbReference type="PANTHER" id="PTHR37984:SF5">
    <property type="entry name" value="PROTEIN NYNRIN-LIKE"/>
    <property type="match status" value="1"/>
</dbReference>
<dbReference type="Proteomes" id="UP000719412">
    <property type="component" value="Unassembled WGS sequence"/>
</dbReference>
<sequence length="959" mass="109224">MPEIGFDEPDEPCFTGKLANLGGKLPSESVAVVNEKKTPPQKARTLGKTFRKDTKIKFSEDPTADEAVGGRRGRRERRAGKGHSSLCKKKPSFISRNPKNCLHQEWDLKNVVQNSDSAYWWGCVLGGDNQANGAGGALWGFKRMEEPRSSRHRSGRLKLKRHRHRRSRSDSSERDVRSRTRSRSRGADSSLSRLSGAIVEGIDRLLVRSESSRVPKVSTSLVQNVIEPFDPRHHNIEEWLDAVDEFKAIYDWDDRTTSHLALNKLSGPAEVWYRGLPSRVFSWDQWRGKLLATFKIKRNLFDAMREMMACAIQDEHLKFAIEASGITDPNVLAMHFKTLDKKETQSNRTDAPQLRPTFRGKTDSQRPQRLTCFQCGRPGHKRKDCTQTGGETSSRNQRQRAIEYNVNYIGDKPNNKFFKPIELSGCTEICFLDLGSSVSLITKALVDKLGLEPVRVGVPVSLKTLHDSTIPVEYKVTALISIDDIAKEIDLYIVDKCVMGVEILVGQNFTELPEIYYKKQGDSLLFRELSRASQSVEEHRKVNVGTNDPKATQQLLALLDEFSMCIANDMSEVGKTSTTEMHIKSTTTQPIAYRPRRYSDSERINIRKIVDKYLRSGIIQESTSPYASPVLLVGKKNGEQRLCVDYRALNKITIKDKYPIPLIEDHLSRLAGYSWFTSLDLYSGYHQIPMARDSIPMTAFVTQDGHYEFLRVPFGLTNAPAVFQRMINTLLGNLRFTKVLIFIDDVLILARSWQESLETLKEVLNIFKRSGLTLRLSKCYFLKTKIEYLGFEVSESGIQPTNRQIEAVSEFPVPTTVHQLRQFIGLTSYFRRFISNYAVKSKPLTELLKKDVPWLWGEKQIEAFKTLKDYLVSKPILALYDQNLETRLYTDASAIGIAGILVQVRDNRENVVAYFSRHTTLNEHKYHSFELETSPFHYYNGLRGSAGNIFQKRSESSRG</sequence>
<dbReference type="InterPro" id="IPR036875">
    <property type="entry name" value="Znf_CCHC_sf"/>
</dbReference>
<evidence type="ECO:0000256" key="4">
    <source>
        <dbReference type="ARBA" id="ARBA00022722"/>
    </source>
</evidence>
<feature type="compositionally biased region" description="Basic and acidic residues" evidence="12">
    <location>
        <begin position="168"/>
        <end position="178"/>
    </location>
</feature>
<dbReference type="FunFam" id="3.10.10.10:FF:000007">
    <property type="entry name" value="Retrovirus-related Pol polyprotein from transposon 17.6-like Protein"/>
    <property type="match status" value="1"/>
</dbReference>
<dbReference type="InterPro" id="IPR043502">
    <property type="entry name" value="DNA/RNA_pol_sf"/>
</dbReference>
<protein>
    <submittedName>
        <fullName evidence="15">Uncharacterized protein</fullName>
    </submittedName>
</protein>
<keyword evidence="16" id="KW-1185">Reference proteome</keyword>
<evidence type="ECO:0000313" key="15">
    <source>
        <dbReference type="EMBL" id="KAH0821299.1"/>
    </source>
</evidence>
<comment type="caution">
    <text evidence="15">The sequence shown here is derived from an EMBL/GenBank/DDBJ whole genome shotgun (WGS) entry which is preliminary data.</text>
</comment>
<feature type="region of interest" description="Disordered" evidence="12">
    <location>
        <begin position="51"/>
        <end position="94"/>
    </location>
</feature>
<evidence type="ECO:0000259" key="14">
    <source>
        <dbReference type="PROSITE" id="PS50878"/>
    </source>
</evidence>
<evidence type="ECO:0000313" key="16">
    <source>
        <dbReference type="Proteomes" id="UP000719412"/>
    </source>
</evidence>
<dbReference type="GO" id="GO:0004190">
    <property type="term" value="F:aspartic-type endopeptidase activity"/>
    <property type="evidence" value="ECO:0007669"/>
    <property type="project" value="UniProtKB-KW"/>
</dbReference>
<evidence type="ECO:0000256" key="10">
    <source>
        <dbReference type="ARBA" id="ARBA00023268"/>
    </source>
</evidence>
<keyword evidence="9" id="KW-0238">DNA-binding</keyword>
<keyword evidence="7" id="KW-0378">Hydrolase</keyword>
<evidence type="ECO:0000259" key="13">
    <source>
        <dbReference type="PROSITE" id="PS50158"/>
    </source>
</evidence>
<dbReference type="InterPro" id="IPR001878">
    <property type="entry name" value="Znf_CCHC"/>
</dbReference>
<feature type="compositionally biased region" description="Basic residues" evidence="12">
    <location>
        <begin position="150"/>
        <end position="167"/>
    </location>
</feature>
<keyword evidence="4" id="KW-0540">Nuclease</keyword>
<dbReference type="Gene3D" id="2.40.70.10">
    <property type="entry name" value="Acid Proteases"/>
    <property type="match status" value="1"/>
</dbReference>
<keyword evidence="11" id="KW-0479">Metal-binding</keyword>
<feature type="domain" description="CCHC-type" evidence="13">
    <location>
        <begin position="372"/>
        <end position="387"/>
    </location>
</feature>
<feature type="region of interest" description="Disordered" evidence="12">
    <location>
        <begin position="378"/>
        <end position="397"/>
    </location>
</feature>
<dbReference type="InterPro" id="IPR043128">
    <property type="entry name" value="Rev_trsase/Diguanyl_cyclase"/>
</dbReference>
<reference evidence="15" key="2">
    <citation type="submission" date="2021-08" db="EMBL/GenBank/DDBJ databases">
        <authorList>
            <person name="Eriksson T."/>
        </authorList>
    </citation>
    <scope>NUCLEOTIDE SEQUENCE</scope>
    <source>
        <strain evidence="15">Stoneville</strain>
        <tissue evidence="15">Whole head</tissue>
    </source>
</reference>
<evidence type="ECO:0000256" key="5">
    <source>
        <dbReference type="ARBA" id="ARBA00022750"/>
    </source>
</evidence>
<dbReference type="AlphaFoldDB" id="A0A8J6HV77"/>
<dbReference type="FunFam" id="3.30.70.270:FF:000023">
    <property type="entry name" value="Pol"/>
    <property type="match status" value="1"/>
</dbReference>
<feature type="compositionally biased region" description="Basic residues" evidence="12">
    <location>
        <begin position="71"/>
        <end position="91"/>
    </location>
</feature>
<dbReference type="GO" id="GO:0003964">
    <property type="term" value="F:RNA-directed DNA polymerase activity"/>
    <property type="evidence" value="ECO:0007669"/>
    <property type="project" value="UniProtKB-KW"/>
</dbReference>
<evidence type="ECO:0000256" key="1">
    <source>
        <dbReference type="ARBA" id="ARBA00022670"/>
    </source>
</evidence>
<dbReference type="InterPro" id="IPR021109">
    <property type="entry name" value="Peptidase_aspartic_dom_sf"/>
</dbReference>
<dbReference type="GO" id="GO:0008270">
    <property type="term" value="F:zinc ion binding"/>
    <property type="evidence" value="ECO:0007669"/>
    <property type="project" value="UniProtKB-KW"/>
</dbReference>
<evidence type="ECO:0000256" key="9">
    <source>
        <dbReference type="ARBA" id="ARBA00023125"/>
    </source>
</evidence>
<reference evidence="15" key="1">
    <citation type="journal article" date="2020" name="J Insects Food Feed">
        <title>The yellow mealworm (Tenebrio molitor) genome: a resource for the emerging insects as food and feed industry.</title>
        <authorList>
            <person name="Eriksson T."/>
            <person name="Andere A."/>
            <person name="Kelstrup H."/>
            <person name="Emery V."/>
            <person name="Picard C."/>
        </authorList>
    </citation>
    <scope>NUCLEOTIDE SEQUENCE</scope>
    <source>
        <strain evidence="15">Stoneville</strain>
        <tissue evidence="15">Whole head</tissue>
    </source>
</reference>
<evidence type="ECO:0000256" key="7">
    <source>
        <dbReference type="ARBA" id="ARBA00022801"/>
    </source>
</evidence>
<dbReference type="Gene3D" id="3.10.10.10">
    <property type="entry name" value="HIV Type 1 Reverse Transcriptase, subunit A, domain 1"/>
    <property type="match status" value="1"/>
</dbReference>
<dbReference type="GO" id="GO:0006508">
    <property type="term" value="P:proteolysis"/>
    <property type="evidence" value="ECO:0007669"/>
    <property type="project" value="UniProtKB-KW"/>
</dbReference>
<dbReference type="InterPro" id="IPR000477">
    <property type="entry name" value="RT_dom"/>
</dbReference>
<organism evidence="15 16">
    <name type="scientific">Tenebrio molitor</name>
    <name type="common">Yellow mealworm beetle</name>
    <dbReference type="NCBI Taxonomy" id="7067"/>
    <lineage>
        <taxon>Eukaryota</taxon>
        <taxon>Metazoa</taxon>
        <taxon>Ecdysozoa</taxon>
        <taxon>Arthropoda</taxon>
        <taxon>Hexapoda</taxon>
        <taxon>Insecta</taxon>
        <taxon>Pterygota</taxon>
        <taxon>Neoptera</taxon>
        <taxon>Endopterygota</taxon>
        <taxon>Coleoptera</taxon>
        <taxon>Polyphaga</taxon>
        <taxon>Cucujiformia</taxon>
        <taxon>Tenebrionidae</taxon>
        <taxon>Tenebrio</taxon>
    </lineage>
</organism>
<dbReference type="Gene3D" id="3.30.70.270">
    <property type="match status" value="2"/>
</dbReference>
<dbReference type="SUPFAM" id="SSF56672">
    <property type="entry name" value="DNA/RNA polymerases"/>
    <property type="match status" value="1"/>
</dbReference>
<dbReference type="Pfam" id="PF17919">
    <property type="entry name" value="RT_RNaseH_2"/>
    <property type="match status" value="1"/>
</dbReference>
<evidence type="ECO:0000256" key="11">
    <source>
        <dbReference type="PROSITE-ProRule" id="PRU00047"/>
    </source>
</evidence>
<dbReference type="GO" id="GO:0004519">
    <property type="term" value="F:endonuclease activity"/>
    <property type="evidence" value="ECO:0007669"/>
    <property type="project" value="UniProtKB-KW"/>
</dbReference>
<name>A0A8J6HV77_TENMO</name>
<dbReference type="InterPro" id="IPR050951">
    <property type="entry name" value="Retrovirus_Pol_polyprotein"/>
</dbReference>
<proteinExistence type="predicted"/>
<keyword evidence="8" id="KW-0695">RNA-directed DNA polymerase</keyword>
<evidence type="ECO:0000256" key="2">
    <source>
        <dbReference type="ARBA" id="ARBA00022679"/>
    </source>
</evidence>
<dbReference type="PROSITE" id="PS50158">
    <property type="entry name" value="ZF_CCHC"/>
    <property type="match status" value="1"/>
</dbReference>
<keyword evidence="6" id="KW-0255">Endonuclease</keyword>
<evidence type="ECO:0000256" key="8">
    <source>
        <dbReference type="ARBA" id="ARBA00022918"/>
    </source>
</evidence>
<dbReference type="PROSITE" id="PS50878">
    <property type="entry name" value="RT_POL"/>
    <property type="match status" value="1"/>
</dbReference>
<feature type="domain" description="Reverse transcriptase" evidence="14">
    <location>
        <begin position="614"/>
        <end position="793"/>
    </location>
</feature>
<dbReference type="SMART" id="SM00343">
    <property type="entry name" value="ZnF_C2HC"/>
    <property type="match status" value="1"/>
</dbReference>
<accession>A0A8J6HV77</accession>
<dbReference type="SUPFAM" id="SSF57756">
    <property type="entry name" value="Retrovirus zinc finger-like domains"/>
    <property type="match status" value="1"/>
</dbReference>
<feature type="region of interest" description="Disordered" evidence="12">
    <location>
        <begin position="145"/>
        <end position="189"/>
    </location>
</feature>
<feature type="region of interest" description="Disordered" evidence="12">
    <location>
        <begin position="342"/>
        <end position="364"/>
    </location>
</feature>
<keyword evidence="3" id="KW-0548">Nucleotidyltransferase</keyword>
<feature type="compositionally biased region" description="Basic and acidic residues" evidence="12">
    <location>
        <begin position="51"/>
        <end position="60"/>
    </location>
</feature>
<dbReference type="CDD" id="cd00303">
    <property type="entry name" value="retropepsin_like"/>
    <property type="match status" value="1"/>
</dbReference>
<dbReference type="CDD" id="cd01647">
    <property type="entry name" value="RT_LTR"/>
    <property type="match status" value="1"/>
</dbReference>
<gene>
    <name evidence="15" type="ORF">GEV33_001492</name>
</gene>
<dbReference type="GO" id="GO:0003677">
    <property type="term" value="F:DNA binding"/>
    <property type="evidence" value="ECO:0007669"/>
    <property type="project" value="UniProtKB-KW"/>
</dbReference>
<evidence type="ECO:0000256" key="12">
    <source>
        <dbReference type="SAM" id="MobiDB-lite"/>
    </source>
</evidence>
<dbReference type="EMBL" id="JABDTM020008478">
    <property type="protein sequence ID" value="KAH0821299.1"/>
    <property type="molecule type" value="Genomic_DNA"/>
</dbReference>
<dbReference type="PANTHER" id="PTHR37984">
    <property type="entry name" value="PROTEIN CBG26694"/>
    <property type="match status" value="1"/>
</dbReference>
<keyword evidence="5" id="KW-0064">Aspartyl protease</keyword>
<evidence type="ECO:0000256" key="3">
    <source>
        <dbReference type="ARBA" id="ARBA00022695"/>
    </source>
</evidence>
<keyword evidence="2" id="KW-0808">Transferase</keyword>
<keyword evidence="11" id="KW-0863">Zinc-finger</keyword>